<dbReference type="InterPro" id="IPR015760">
    <property type="entry name" value="TIF_IF2"/>
</dbReference>
<evidence type="ECO:0000256" key="3">
    <source>
        <dbReference type="ARBA" id="ARBA00022540"/>
    </source>
</evidence>
<dbReference type="FunFam" id="2.40.30.10:FF:000008">
    <property type="entry name" value="Translation initiation factor IF-2"/>
    <property type="match status" value="1"/>
</dbReference>
<keyword evidence="6" id="KW-0809">Transit peptide</keyword>
<dbReference type="Gene3D" id="2.40.30.10">
    <property type="entry name" value="Translation factors"/>
    <property type="match status" value="2"/>
</dbReference>
<reference evidence="13 14" key="1">
    <citation type="journal article" date="2009" name="Genome Res.">
        <title>Comparative genomics of protoploid Saccharomycetaceae.</title>
        <authorList>
            <consortium name="The Genolevures Consortium"/>
            <person name="Souciet J.-L."/>
            <person name="Dujon B."/>
            <person name="Gaillardin C."/>
            <person name="Johnston M."/>
            <person name="Baret P.V."/>
            <person name="Cliften P."/>
            <person name="Sherman D.J."/>
            <person name="Weissenbach J."/>
            <person name="Westhof E."/>
            <person name="Wincker P."/>
            <person name="Jubin C."/>
            <person name="Poulain J."/>
            <person name="Barbe V."/>
            <person name="Segurens B."/>
            <person name="Artiguenave F."/>
            <person name="Anthouard V."/>
            <person name="Vacherie B."/>
            <person name="Val M.-E."/>
            <person name="Fulton R.S."/>
            <person name="Minx P."/>
            <person name="Wilson R."/>
            <person name="Durrens P."/>
            <person name="Jean G."/>
            <person name="Marck C."/>
            <person name="Martin T."/>
            <person name="Nikolski M."/>
            <person name="Rolland T."/>
            <person name="Seret M.-L."/>
            <person name="Casaregola S."/>
            <person name="Despons L."/>
            <person name="Fairhead C."/>
            <person name="Fischer G."/>
            <person name="Lafontaine I."/>
            <person name="Leh V."/>
            <person name="Lemaire M."/>
            <person name="de Montigny J."/>
            <person name="Neuveglise C."/>
            <person name="Thierry A."/>
            <person name="Blanc-Lenfle I."/>
            <person name="Bleykasten C."/>
            <person name="Diffels J."/>
            <person name="Fritsch E."/>
            <person name="Frangeul L."/>
            <person name="Goeffon A."/>
            <person name="Jauniaux N."/>
            <person name="Kachouri-Lafond R."/>
            <person name="Payen C."/>
            <person name="Potier S."/>
            <person name="Pribylova L."/>
            <person name="Ozanne C."/>
            <person name="Richard G.-F."/>
            <person name="Sacerdot C."/>
            <person name="Straub M.-L."/>
            <person name="Talla E."/>
        </authorList>
    </citation>
    <scope>NUCLEOTIDE SEQUENCE [LARGE SCALE GENOMIC DNA]</scope>
    <source>
        <strain evidence="14">ATCC 56472 / CBS 6340 / NRRL Y-8284</strain>
    </source>
</reference>
<evidence type="ECO:0000256" key="2">
    <source>
        <dbReference type="ARBA" id="ARBA00007733"/>
    </source>
</evidence>
<comment type="function">
    <text evidence="9">One of the essential components for the initiation of protein synthesis. Protects formylmethionyl-tRNA from spontaneous hydrolysis and promotes its binding to the 30S ribosomal subunits. Also involved in the hydrolysis of GTP during the formation of the 70S ribosomal complex.</text>
</comment>
<dbReference type="GO" id="GO:0003924">
    <property type="term" value="F:GTPase activity"/>
    <property type="evidence" value="ECO:0007669"/>
    <property type="project" value="InterPro"/>
</dbReference>
<keyword evidence="4" id="KW-0547">Nucleotide-binding</keyword>
<dbReference type="GO" id="GO:0032543">
    <property type="term" value="P:mitochondrial translation"/>
    <property type="evidence" value="ECO:0007669"/>
    <property type="project" value="UniProtKB-ARBA"/>
</dbReference>
<dbReference type="CDD" id="cd03702">
    <property type="entry name" value="IF2_mtIF2_II"/>
    <property type="match status" value="1"/>
</dbReference>
<evidence type="ECO:0000256" key="4">
    <source>
        <dbReference type="ARBA" id="ARBA00022741"/>
    </source>
</evidence>
<evidence type="ECO:0000256" key="7">
    <source>
        <dbReference type="ARBA" id="ARBA00023128"/>
    </source>
</evidence>
<dbReference type="eggNOG" id="KOG1145">
    <property type="taxonomic scope" value="Eukaryota"/>
</dbReference>
<dbReference type="HOGENOM" id="CLU_006301_10_2_1"/>
<dbReference type="STRING" id="559295.C5E3H1"/>
<keyword evidence="3" id="KW-0396">Initiation factor</keyword>
<comment type="similarity">
    <text evidence="2">Belongs to the TRAFAC class translation factor GTPase superfamily. Classic translation factor GTPase family. IF-2 subfamily.</text>
</comment>
<dbReference type="InterPro" id="IPR000795">
    <property type="entry name" value="T_Tr_GTP-bd_dom"/>
</dbReference>
<dbReference type="FunFam" id="3.40.50.10050:FF:000001">
    <property type="entry name" value="Translation initiation factor IF-2"/>
    <property type="match status" value="1"/>
</dbReference>
<protein>
    <recommendedName>
        <fullName evidence="10">Translation initiation factor IF-2, mitochondrial</fullName>
    </recommendedName>
</protein>
<dbReference type="SUPFAM" id="SSF50447">
    <property type="entry name" value="Translation proteins"/>
    <property type="match status" value="2"/>
</dbReference>
<dbReference type="InterPro" id="IPR006847">
    <property type="entry name" value="IF2_N"/>
</dbReference>
<feature type="region of interest" description="Disordered" evidence="11">
    <location>
        <begin position="440"/>
        <end position="462"/>
    </location>
</feature>
<evidence type="ECO:0000313" key="13">
    <source>
        <dbReference type="EMBL" id="CAR30582.1"/>
    </source>
</evidence>
<dbReference type="Pfam" id="PF04760">
    <property type="entry name" value="IF2_N"/>
    <property type="match status" value="1"/>
</dbReference>
<dbReference type="AlphaFoldDB" id="C5E3H1"/>
<dbReference type="InterPro" id="IPR036925">
    <property type="entry name" value="TIF_IF2_dom3_sf"/>
</dbReference>
<dbReference type="InterPro" id="IPR027417">
    <property type="entry name" value="P-loop_NTPase"/>
</dbReference>
<dbReference type="Proteomes" id="UP000002036">
    <property type="component" value="Chromosome H"/>
</dbReference>
<evidence type="ECO:0000256" key="1">
    <source>
        <dbReference type="ARBA" id="ARBA00004173"/>
    </source>
</evidence>
<dbReference type="RefSeq" id="XP_002556444.1">
    <property type="nucleotide sequence ID" value="XM_002556398.1"/>
</dbReference>
<keyword evidence="8" id="KW-0342">GTP-binding</keyword>
<dbReference type="InterPro" id="IPR009000">
    <property type="entry name" value="Transl_B-barrel_sf"/>
</dbReference>
<dbReference type="CDD" id="cd03692">
    <property type="entry name" value="mtIF2_IVc"/>
    <property type="match status" value="1"/>
</dbReference>
<sequence>MLRRLSIVHVTCRRLIPSVQQSPSLSWALGSTRNYAKRTSSRKNDLKPVTFKIPNYTSVSDLSNMTNIKIEKLIRDLTKMGFTNVTHNYILSREYVELVLSSYNYKVEEQTSVLTPETVYDELKSPVNPKNLMKRPPIVTIMGHVDHGKTTILDYLRKSSIVSKEHGGITQHVGAFQVETPISKRRITFLDTPGHAAFLKMRERGATITDIVILVISAEDSLMPQTLEALKHARNSGNQMVVAITKIDRFSNPKQREAAIEKVNLDMMNHEIPIERIGGDVQVVPISARTGENMELLEESIVLLSDVMDLKAETGAQATLEGYILESEMKKTTGNVSTILITKGELRKGKVLICGNTYCKVRSIKNENGQEVAKATPAQAVEITGWKDLPGAGDEVIEVKNEATAKKYVAKRVALIQTLKESENVDRLNEERATKVFSKLKKENENEDESLNSETGANAKDEGPKKVNFIVKGDVSGSVEAIVESIASLGNEEVRCNIVTASVGIPNENDMKMARITGSKLLCFNLGSLPHDIINNKDDIEVAQFNVIYKLIEDVTETLTDNLKPIYETKQVASAEIRDIFNFSVRKKTIKIAGCKVLSGQVSRNATVKIIRGADEKVVYDGTISSLKQGKDDASVVKKNNECGITFGNDFESYEPGDKVVVYEKVKVPRYL</sequence>
<evidence type="ECO:0000256" key="10">
    <source>
        <dbReference type="ARBA" id="ARBA00044200"/>
    </source>
</evidence>
<dbReference type="Gene3D" id="3.40.50.10050">
    <property type="entry name" value="Translation initiation factor IF- 2, domain 3"/>
    <property type="match status" value="1"/>
</dbReference>
<keyword evidence="14" id="KW-1185">Reference proteome</keyword>
<dbReference type="InterPro" id="IPR023115">
    <property type="entry name" value="TIF_IF2_dom3"/>
</dbReference>
<dbReference type="Pfam" id="PF22042">
    <property type="entry name" value="EF-G_D2"/>
    <property type="match status" value="1"/>
</dbReference>
<keyword evidence="5" id="KW-0648">Protein biosynthesis</keyword>
<dbReference type="Pfam" id="PF11987">
    <property type="entry name" value="IF-2"/>
    <property type="match status" value="1"/>
</dbReference>
<evidence type="ECO:0000259" key="12">
    <source>
        <dbReference type="PROSITE" id="PS51722"/>
    </source>
</evidence>
<dbReference type="OrthoDB" id="361630at2759"/>
<dbReference type="Gene3D" id="3.40.50.300">
    <property type="entry name" value="P-loop containing nucleotide triphosphate hydrolases"/>
    <property type="match status" value="1"/>
</dbReference>
<dbReference type="Pfam" id="PF00009">
    <property type="entry name" value="GTP_EFTU"/>
    <property type="match status" value="1"/>
</dbReference>
<keyword evidence="7" id="KW-0496">Mitochondrion</keyword>
<dbReference type="GO" id="GO:0003743">
    <property type="term" value="F:translation initiation factor activity"/>
    <property type="evidence" value="ECO:0007669"/>
    <property type="project" value="UniProtKB-KW"/>
</dbReference>
<comment type="subcellular location">
    <subcellularLocation>
        <location evidence="1">Mitochondrion</location>
    </subcellularLocation>
</comment>
<evidence type="ECO:0000256" key="8">
    <source>
        <dbReference type="ARBA" id="ARBA00023134"/>
    </source>
</evidence>
<dbReference type="GeneID" id="8294805"/>
<dbReference type="SUPFAM" id="SSF52156">
    <property type="entry name" value="Initiation factor IF2/eIF5b, domain 3"/>
    <property type="match status" value="1"/>
</dbReference>
<dbReference type="OMA" id="RKNPWMN"/>
<dbReference type="FunCoup" id="C5E3H1">
    <property type="interactions" value="529"/>
</dbReference>
<evidence type="ECO:0000256" key="9">
    <source>
        <dbReference type="ARBA" id="ARBA00025162"/>
    </source>
</evidence>
<dbReference type="PROSITE" id="PS51722">
    <property type="entry name" value="G_TR_2"/>
    <property type="match status" value="1"/>
</dbReference>
<evidence type="ECO:0000256" key="5">
    <source>
        <dbReference type="ARBA" id="ARBA00022917"/>
    </source>
</evidence>
<dbReference type="SUPFAM" id="SSF52540">
    <property type="entry name" value="P-loop containing nucleoside triphosphate hydrolases"/>
    <property type="match status" value="1"/>
</dbReference>
<name>C5E3H1_LACTC</name>
<dbReference type="NCBIfam" id="TIGR00487">
    <property type="entry name" value="IF-2"/>
    <property type="match status" value="1"/>
</dbReference>
<accession>C5E3H1</accession>
<dbReference type="InterPro" id="IPR053905">
    <property type="entry name" value="EF-G-like_DII"/>
</dbReference>
<dbReference type="GO" id="GO:0005525">
    <property type="term" value="F:GTP binding"/>
    <property type="evidence" value="ECO:0007669"/>
    <property type="project" value="UniProtKB-KW"/>
</dbReference>
<dbReference type="InterPro" id="IPR000178">
    <property type="entry name" value="TF_IF2_bacterial-like"/>
</dbReference>
<evidence type="ECO:0000256" key="11">
    <source>
        <dbReference type="SAM" id="MobiDB-lite"/>
    </source>
</evidence>
<evidence type="ECO:0000256" key="6">
    <source>
        <dbReference type="ARBA" id="ARBA00022946"/>
    </source>
</evidence>
<proteinExistence type="inferred from homology"/>
<feature type="domain" description="Tr-type G" evidence="12">
    <location>
        <begin position="134"/>
        <end position="311"/>
    </location>
</feature>
<organism evidence="13 14">
    <name type="scientific">Lachancea thermotolerans (strain ATCC 56472 / CBS 6340 / NRRL Y-8284)</name>
    <name type="common">Yeast</name>
    <name type="synonym">Kluyveromyces thermotolerans</name>
    <dbReference type="NCBI Taxonomy" id="559295"/>
    <lineage>
        <taxon>Eukaryota</taxon>
        <taxon>Fungi</taxon>
        <taxon>Dikarya</taxon>
        <taxon>Ascomycota</taxon>
        <taxon>Saccharomycotina</taxon>
        <taxon>Saccharomycetes</taxon>
        <taxon>Saccharomycetales</taxon>
        <taxon>Saccharomycetaceae</taxon>
        <taxon>Lachancea</taxon>
    </lineage>
</organism>
<dbReference type="InParanoid" id="C5E3H1"/>
<dbReference type="EMBL" id="CU928180">
    <property type="protein sequence ID" value="CAR30582.1"/>
    <property type="molecule type" value="Genomic_DNA"/>
</dbReference>
<dbReference type="FunFam" id="3.40.50.300:FF:000019">
    <property type="entry name" value="Translation initiation factor IF-2"/>
    <property type="match status" value="1"/>
</dbReference>
<dbReference type="PANTHER" id="PTHR43381:SF20">
    <property type="entry name" value="TRANSLATION INITIATION FACTOR IF-2, MITOCHONDRIAL"/>
    <property type="match status" value="1"/>
</dbReference>
<dbReference type="NCBIfam" id="TIGR00231">
    <property type="entry name" value="small_GTP"/>
    <property type="match status" value="1"/>
</dbReference>
<evidence type="ECO:0000313" key="14">
    <source>
        <dbReference type="Proteomes" id="UP000002036"/>
    </source>
</evidence>
<dbReference type="KEGG" id="lth:KLTH0H13530g"/>
<dbReference type="FunFam" id="2.40.30.10:FF:000126">
    <property type="entry name" value="Mitochondrial translation initiation factor"/>
    <property type="match status" value="1"/>
</dbReference>
<dbReference type="GO" id="GO:0005739">
    <property type="term" value="C:mitochondrion"/>
    <property type="evidence" value="ECO:0007669"/>
    <property type="project" value="UniProtKB-SubCell"/>
</dbReference>
<dbReference type="CDD" id="cd01887">
    <property type="entry name" value="IF2_eIF5B"/>
    <property type="match status" value="1"/>
</dbReference>
<gene>
    <name evidence="13" type="ordered locus">KLTH0H13530g</name>
</gene>
<dbReference type="PANTHER" id="PTHR43381">
    <property type="entry name" value="TRANSLATION INITIATION FACTOR IF-2-RELATED"/>
    <property type="match status" value="1"/>
</dbReference>
<dbReference type="InterPro" id="IPR005225">
    <property type="entry name" value="Small_GTP-bd"/>
</dbReference>
<dbReference type="InterPro" id="IPR044145">
    <property type="entry name" value="IF2_II"/>
</dbReference>